<dbReference type="InterPro" id="IPR013424">
    <property type="entry name" value="Ice-binding_C"/>
</dbReference>
<evidence type="ECO:0000256" key="2">
    <source>
        <dbReference type="SAM" id="SignalP"/>
    </source>
</evidence>
<gene>
    <name evidence="4" type="ORF">GTP46_11535</name>
</gene>
<dbReference type="Gene3D" id="2.60.120.260">
    <property type="entry name" value="Galactose-binding domain-like"/>
    <property type="match status" value="1"/>
</dbReference>
<keyword evidence="1" id="KW-0812">Transmembrane</keyword>
<comment type="caution">
    <text evidence="4">The sequence shown here is derived from an EMBL/GenBank/DDBJ whole genome shotgun (WGS) entry which is preliminary data.</text>
</comment>
<protein>
    <submittedName>
        <fullName evidence="4">PEP-CTERM sorting domain-containing protein</fullName>
    </submittedName>
</protein>
<reference evidence="4 5" key="1">
    <citation type="submission" date="2019-12" db="EMBL/GenBank/DDBJ databases">
        <title>Novel species isolated from a subtropical stream in China.</title>
        <authorList>
            <person name="Lu H."/>
        </authorList>
    </citation>
    <scope>NUCLEOTIDE SEQUENCE [LARGE SCALE GENOMIC DNA]</scope>
    <source>
        <strain evidence="4 5">FT135W</strain>
    </source>
</reference>
<keyword evidence="2" id="KW-0732">Signal</keyword>
<sequence>MKKLIAAAVVGLLSTSAFAAVPSLTNASFEDNTVGNGYAYGNVASGWSFTGGGAVSHNYTAWNGVTASGDYFAVLQTAASISQTFTSDVGGVYSINFDMALRSGYNAGQVVSVTLDGNNLGTFPAASTAWGNFSTSSITLGAGAHTLSFQGLTQDHGDTSAFIDNVSLNVSAVPEPATYGMLMAGLGLVGFVARRRKA</sequence>
<dbReference type="Proteomes" id="UP000479335">
    <property type="component" value="Unassembled WGS sequence"/>
</dbReference>
<dbReference type="NCBIfam" id="NF038126">
    <property type="entry name" value="PEP_CTERM_FxDxF"/>
    <property type="match status" value="1"/>
</dbReference>
<feature type="signal peptide" evidence="2">
    <location>
        <begin position="1"/>
        <end position="19"/>
    </location>
</feature>
<proteinExistence type="predicted"/>
<feature type="chain" id="PRO_5026698159" evidence="2">
    <location>
        <begin position="20"/>
        <end position="198"/>
    </location>
</feature>
<keyword evidence="1" id="KW-0472">Membrane</keyword>
<feature type="transmembrane region" description="Helical" evidence="1">
    <location>
        <begin position="176"/>
        <end position="193"/>
    </location>
</feature>
<evidence type="ECO:0000313" key="5">
    <source>
        <dbReference type="Proteomes" id="UP000479335"/>
    </source>
</evidence>
<keyword evidence="5" id="KW-1185">Reference proteome</keyword>
<dbReference type="RefSeq" id="WP_161006768.1">
    <property type="nucleotide sequence ID" value="NZ_WWCN01000006.1"/>
</dbReference>
<keyword evidence="1" id="KW-1133">Transmembrane helix</keyword>
<name>A0A6L8K9H3_9BURK</name>
<dbReference type="EMBL" id="WWCN01000006">
    <property type="protein sequence ID" value="MYM23277.1"/>
    <property type="molecule type" value="Genomic_DNA"/>
</dbReference>
<organism evidence="4 5">
    <name type="scientific">Duganella flavida</name>
    <dbReference type="NCBI Taxonomy" id="2692175"/>
    <lineage>
        <taxon>Bacteria</taxon>
        <taxon>Pseudomonadati</taxon>
        <taxon>Pseudomonadota</taxon>
        <taxon>Betaproteobacteria</taxon>
        <taxon>Burkholderiales</taxon>
        <taxon>Oxalobacteraceae</taxon>
        <taxon>Telluria group</taxon>
        <taxon>Duganella</taxon>
    </lineage>
</organism>
<evidence type="ECO:0000313" key="4">
    <source>
        <dbReference type="EMBL" id="MYM23277.1"/>
    </source>
</evidence>
<dbReference type="AlphaFoldDB" id="A0A6L8K9H3"/>
<evidence type="ECO:0000256" key="1">
    <source>
        <dbReference type="SAM" id="Phobius"/>
    </source>
</evidence>
<evidence type="ECO:0000259" key="3">
    <source>
        <dbReference type="Pfam" id="PF07589"/>
    </source>
</evidence>
<accession>A0A6L8K9H3</accession>
<feature type="domain" description="Ice-binding protein C-terminal" evidence="3">
    <location>
        <begin position="172"/>
        <end position="196"/>
    </location>
</feature>
<dbReference type="Pfam" id="PF07589">
    <property type="entry name" value="PEP-CTERM"/>
    <property type="match status" value="1"/>
</dbReference>
<dbReference type="NCBIfam" id="TIGR02595">
    <property type="entry name" value="PEP_CTERM"/>
    <property type="match status" value="1"/>
</dbReference>